<name>A0AA88DLS0_FICCA</name>
<gene>
    <name evidence="1" type="ORF">TIFTF001_026431</name>
</gene>
<dbReference type="AlphaFoldDB" id="A0AA88DLS0"/>
<sequence>MRLLLDNVMVGSLGERYKSVENMDESYLQPNVDTDILLKPKTKVGSSVPLLSLPSPTPVSTAAKKISGTRSGVIRQGKGRRGYVKGIVTYMIMDNLEVK</sequence>
<organism evidence="1 2">
    <name type="scientific">Ficus carica</name>
    <name type="common">Common fig</name>
    <dbReference type="NCBI Taxonomy" id="3494"/>
    <lineage>
        <taxon>Eukaryota</taxon>
        <taxon>Viridiplantae</taxon>
        <taxon>Streptophyta</taxon>
        <taxon>Embryophyta</taxon>
        <taxon>Tracheophyta</taxon>
        <taxon>Spermatophyta</taxon>
        <taxon>Magnoliopsida</taxon>
        <taxon>eudicotyledons</taxon>
        <taxon>Gunneridae</taxon>
        <taxon>Pentapetalae</taxon>
        <taxon>rosids</taxon>
        <taxon>fabids</taxon>
        <taxon>Rosales</taxon>
        <taxon>Moraceae</taxon>
        <taxon>Ficeae</taxon>
        <taxon>Ficus</taxon>
    </lineage>
</organism>
<comment type="caution">
    <text evidence="1">The sequence shown here is derived from an EMBL/GenBank/DDBJ whole genome shotgun (WGS) entry which is preliminary data.</text>
</comment>
<dbReference type="InterPro" id="IPR007750">
    <property type="entry name" value="DUF674"/>
</dbReference>
<reference evidence="1" key="1">
    <citation type="submission" date="2023-07" db="EMBL/GenBank/DDBJ databases">
        <title>draft genome sequence of fig (Ficus carica).</title>
        <authorList>
            <person name="Takahashi T."/>
            <person name="Nishimura K."/>
        </authorList>
    </citation>
    <scope>NUCLEOTIDE SEQUENCE</scope>
</reference>
<dbReference type="PANTHER" id="PTHR33103:SF19">
    <property type="entry name" value="OS09G0544700 PROTEIN"/>
    <property type="match status" value="1"/>
</dbReference>
<keyword evidence="2" id="KW-1185">Reference proteome</keyword>
<evidence type="ECO:0000313" key="2">
    <source>
        <dbReference type="Proteomes" id="UP001187192"/>
    </source>
</evidence>
<dbReference type="Proteomes" id="UP001187192">
    <property type="component" value="Unassembled WGS sequence"/>
</dbReference>
<evidence type="ECO:0000313" key="1">
    <source>
        <dbReference type="EMBL" id="GMN57314.1"/>
    </source>
</evidence>
<dbReference type="PANTHER" id="PTHR33103">
    <property type="entry name" value="OS01G0153900 PROTEIN"/>
    <property type="match status" value="1"/>
</dbReference>
<proteinExistence type="predicted"/>
<accession>A0AA88DLS0</accession>
<protein>
    <submittedName>
        <fullName evidence="1">Uncharacterized protein</fullName>
    </submittedName>
</protein>
<dbReference type="EMBL" id="BTGU01000069">
    <property type="protein sequence ID" value="GMN57314.1"/>
    <property type="molecule type" value="Genomic_DNA"/>
</dbReference>